<feature type="transmembrane region" description="Helical" evidence="1">
    <location>
        <begin position="138"/>
        <end position="156"/>
    </location>
</feature>
<dbReference type="AlphaFoldDB" id="A0A6J6EFP0"/>
<gene>
    <name evidence="2" type="ORF">UFOPK1726_00332</name>
</gene>
<feature type="transmembrane region" description="Helical" evidence="1">
    <location>
        <begin position="96"/>
        <end position="118"/>
    </location>
</feature>
<protein>
    <submittedName>
        <fullName evidence="2">Unannotated protein</fullName>
    </submittedName>
</protein>
<evidence type="ECO:0000256" key="1">
    <source>
        <dbReference type="SAM" id="Phobius"/>
    </source>
</evidence>
<evidence type="ECO:0000313" key="2">
    <source>
        <dbReference type="EMBL" id="CAB4571888.1"/>
    </source>
</evidence>
<proteinExistence type="predicted"/>
<keyword evidence="1" id="KW-0472">Membrane</keyword>
<keyword evidence="1" id="KW-1133">Transmembrane helix</keyword>
<reference evidence="2" key="1">
    <citation type="submission" date="2020-05" db="EMBL/GenBank/DDBJ databases">
        <authorList>
            <person name="Chiriac C."/>
            <person name="Salcher M."/>
            <person name="Ghai R."/>
            <person name="Kavagutti S V."/>
        </authorList>
    </citation>
    <scope>NUCLEOTIDE SEQUENCE</scope>
</reference>
<keyword evidence="1" id="KW-0812">Transmembrane</keyword>
<sequence>MVDVAQKPGQLYRAIGASGELADNARPAVASRRRVVPEVFDTPRTGRFILVTFAVLSLTAAIEDWLRGEIGMITGVAGIALVLIGRGMLNKADLAYLVATPPAAYLVAVTLPDLIGIAQSANPINQLSATIFTRLSNLAPFVLTAFGISFLLYKIANRK</sequence>
<organism evidence="2">
    <name type="scientific">freshwater metagenome</name>
    <dbReference type="NCBI Taxonomy" id="449393"/>
    <lineage>
        <taxon>unclassified sequences</taxon>
        <taxon>metagenomes</taxon>
        <taxon>ecological metagenomes</taxon>
    </lineage>
</organism>
<dbReference type="EMBL" id="CAEZTT010000024">
    <property type="protein sequence ID" value="CAB4571888.1"/>
    <property type="molecule type" value="Genomic_DNA"/>
</dbReference>
<accession>A0A6J6EFP0</accession>
<name>A0A6J6EFP0_9ZZZZ</name>
<feature type="transmembrane region" description="Helical" evidence="1">
    <location>
        <begin position="72"/>
        <end position="89"/>
    </location>
</feature>